<evidence type="ECO:0000256" key="3">
    <source>
        <dbReference type="ARBA" id="ARBA00022448"/>
    </source>
</evidence>
<keyword evidence="5 8" id="KW-1133">Transmembrane helix</keyword>
<feature type="transmembrane region" description="Helical" evidence="8">
    <location>
        <begin position="261"/>
        <end position="287"/>
    </location>
</feature>
<evidence type="ECO:0000256" key="8">
    <source>
        <dbReference type="SAM" id="Phobius"/>
    </source>
</evidence>
<dbReference type="GeneID" id="68286560"/>
<feature type="transmembrane region" description="Helical" evidence="8">
    <location>
        <begin position="157"/>
        <end position="182"/>
    </location>
</feature>
<feature type="transmembrane region" description="Helical" evidence="8">
    <location>
        <begin position="333"/>
        <end position="353"/>
    </location>
</feature>
<comment type="similarity">
    <text evidence="2">Belongs to the major facilitator superfamily. TCR/Tet family.</text>
</comment>
<evidence type="ECO:0000256" key="4">
    <source>
        <dbReference type="ARBA" id="ARBA00022692"/>
    </source>
</evidence>
<dbReference type="Proteomes" id="UP000825890">
    <property type="component" value="Unassembled WGS sequence"/>
</dbReference>
<feature type="transmembrane region" description="Helical" evidence="8">
    <location>
        <begin position="459"/>
        <end position="481"/>
    </location>
</feature>
<dbReference type="Pfam" id="PF07690">
    <property type="entry name" value="MFS_1"/>
    <property type="match status" value="1"/>
</dbReference>
<evidence type="ECO:0000256" key="6">
    <source>
        <dbReference type="ARBA" id="ARBA00023136"/>
    </source>
</evidence>
<accession>A0A9P3CCI5</accession>
<dbReference type="PANTHER" id="PTHR23501">
    <property type="entry name" value="MAJOR FACILITATOR SUPERFAMILY"/>
    <property type="match status" value="1"/>
</dbReference>
<evidence type="ECO:0000256" key="1">
    <source>
        <dbReference type="ARBA" id="ARBA00004141"/>
    </source>
</evidence>
<evidence type="ECO:0000256" key="5">
    <source>
        <dbReference type="ARBA" id="ARBA00022989"/>
    </source>
</evidence>
<evidence type="ECO:0000256" key="2">
    <source>
        <dbReference type="ARBA" id="ARBA00007520"/>
    </source>
</evidence>
<reference evidence="10 11" key="1">
    <citation type="submission" date="2021-01" db="EMBL/GenBank/DDBJ databases">
        <title>Cercospora kikuchii MAFF 305040 whole genome shotgun sequence.</title>
        <authorList>
            <person name="Kashiwa T."/>
            <person name="Suzuki T."/>
        </authorList>
    </citation>
    <scope>NUCLEOTIDE SEQUENCE [LARGE SCALE GENOMIC DNA]</scope>
    <source>
        <strain evidence="10 11">MAFF 305040</strain>
    </source>
</reference>
<feature type="transmembrane region" description="Helical" evidence="8">
    <location>
        <begin position="397"/>
        <end position="416"/>
    </location>
</feature>
<evidence type="ECO:0000256" key="7">
    <source>
        <dbReference type="SAM" id="MobiDB-lite"/>
    </source>
</evidence>
<dbReference type="PANTHER" id="PTHR23501:SF12">
    <property type="entry name" value="MAJOR FACILITATOR SUPERFAMILY (MFS) PROFILE DOMAIN-CONTAINING PROTEIN-RELATED"/>
    <property type="match status" value="1"/>
</dbReference>
<comment type="subcellular location">
    <subcellularLocation>
        <location evidence="1">Membrane</location>
        <topology evidence="1">Multi-pass membrane protein</topology>
    </subcellularLocation>
</comment>
<evidence type="ECO:0000313" key="10">
    <source>
        <dbReference type="EMBL" id="GIZ37540.1"/>
    </source>
</evidence>
<keyword evidence="11" id="KW-1185">Reference proteome</keyword>
<feature type="transmembrane region" description="Helical" evidence="8">
    <location>
        <begin position="62"/>
        <end position="82"/>
    </location>
</feature>
<dbReference type="GO" id="GO:0022857">
    <property type="term" value="F:transmembrane transporter activity"/>
    <property type="evidence" value="ECO:0007669"/>
    <property type="project" value="InterPro"/>
</dbReference>
<dbReference type="GO" id="GO:0005886">
    <property type="term" value="C:plasma membrane"/>
    <property type="evidence" value="ECO:0007669"/>
    <property type="project" value="TreeGrafter"/>
</dbReference>
<sequence>MSQTYDQHPQDEKDDKDEKTDAPSTRSDVEEGPRSIDEAEAGAPTKERKAGDGKFERDIHGIWWILAIFSILSCVFCFATDATLVADIQPDIIRDLGEFAKFPWLATAYALPGVVLVLVQSKLHSLFNIKWLYLWNFLIFELGSGIAGGAPTMNAMIVGRAIAGIGGCGVYIGSLTFFSVITTEKERPFYISLITPVWGVGTVLGPLIGGGFAESPVGWRWGFYMNLFLIIIVVPVIIWTLPSMTAEKTLTARQKWAKIDWLALTLFAGWCTAGFMIIVFGGSLYAWTSTSMIILYAIFGALTPALWLSHRYHPFVKLEDRMYPSHMLRNWKLGILQYSIFSAPAAVYIAIFYVPLFFQFARDESPVEAATKLLPFVIMIAFISMMNGFLMSKLGYYMPWLLAGSILATIGGGLMYTVDYFTSISYIYGYTIILGLGGGCFLLTAFGCVSAVVPDPDDVFNAIGVLSVAQCIGITLFPALAGCVFQNTGINLLRSIVPPDVPGDLNSILAGSYSDVYQSFDIALQDQVAGAIVEAMSNLYLMTVVACGPLVFLAPFLGFGRVAAE</sequence>
<feature type="compositionally biased region" description="Basic and acidic residues" evidence="7">
    <location>
        <begin position="8"/>
        <end position="37"/>
    </location>
</feature>
<feature type="transmembrane region" description="Helical" evidence="8">
    <location>
        <begin position="131"/>
        <end position="151"/>
    </location>
</feature>
<feature type="transmembrane region" description="Helical" evidence="8">
    <location>
        <begin position="539"/>
        <end position="559"/>
    </location>
</feature>
<organism evidence="10 11">
    <name type="scientific">Cercospora kikuchii</name>
    <dbReference type="NCBI Taxonomy" id="84275"/>
    <lineage>
        <taxon>Eukaryota</taxon>
        <taxon>Fungi</taxon>
        <taxon>Dikarya</taxon>
        <taxon>Ascomycota</taxon>
        <taxon>Pezizomycotina</taxon>
        <taxon>Dothideomycetes</taxon>
        <taxon>Dothideomycetidae</taxon>
        <taxon>Mycosphaerellales</taxon>
        <taxon>Mycosphaerellaceae</taxon>
        <taxon>Cercospora</taxon>
    </lineage>
</organism>
<dbReference type="SUPFAM" id="SSF103473">
    <property type="entry name" value="MFS general substrate transporter"/>
    <property type="match status" value="2"/>
</dbReference>
<feature type="transmembrane region" description="Helical" evidence="8">
    <location>
        <begin position="102"/>
        <end position="119"/>
    </location>
</feature>
<dbReference type="OrthoDB" id="10021397at2759"/>
<name>A0A9P3CCI5_9PEZI</name>
<feature type="transmembrane region" description="Helical" evidence="8">
    <location>
        <begin position="428"/>
        <end position="452"/>
    </location>
</feature>
<keyword evidence="3" id="KW-0813">Transport</keyword>
<dbReference type="EMBL" id="BOLY01000001">
    <property type="protein sequence ID" value="GIZ37540.1"/>
    <property type="molecule type" value="Genomic_DNA"/>
</dbReference>
<protein>
    <recommendedName>
        <fullName evidence="9">Major facilitator superfamily (MFS) profile domain-containing protein</fullName>
    </recommendedName>
</protein>
<feature type="domain" description="Major facilitator superfamily (MFS) profile" evidence="9">
    <location>
        <begin position="67"/>
        <end position="546"/>
    </location>
</feature>
<evidence type="ECO:0000259" key="9">
    <source>
        <dbReference type="PROSITE" id="PS50850"/>
    </source>
</evidence>
<feature type="region of interest" description="Disordered" evidence="7">
    <location>
        <begin position="1"/>
        <end position="51"/>
    </location>
</feature>
<dbReference type="Gene3D" id="1.20.1250.20">
    <property type="entry name" value="MFS general substrate transporter like domains"/>
    <property type="match status" value="2"/>
</dbReference>
<keyword evidence="6 8" id="KW-0472">Membrane</keyword>
<gene>
    <name evidence="10" type="ORF">CKM354_000098500</name>
</gene>
<dbReference type="AlphaFoldDB" id="A0A9P3CCI5"/>
<dbReference type="RefSeq" id="XP_044652027.1">
    <property type="nucleotide sequence ID" value="XM_044796092.1"/>
</dbReference>
<keyword evidence="4 8" id="KW-0812">Transmembrane</keyword>
<dbReference type="InterPro" id="IPR036259">
    <property type="entry name" value="MFS_trans_sf"/>
</dbReference>
<evidence type="ECO:0000313" key="11">
    <source>
        <dbReference type="Proteomes" id="UP000825890"/>
    </source>
</evidence>
<comment type="caution">
    <text evidence="10">The sequence shown here is derived from an EMBL/GenBank/DDBJ whole genome shotgun (WGS) entry which is preliminary data.</text>
</comment>
<feature type="transmembrane region" description="Helical" evidence="8">
    <location>
        <begin position="189"/>
        <end position="209"/>
    </location>
</feature>
<dbReference type="InterPro" id="IPR020846">
    <property type="entry name" value="MFS_dom"/>
</dbReference>
<feature type="transmembrane region" description="Helical" evidence="8">
    <location>
        <begin position="221"/>
        <end position="241"/>
    </location>
</feature>
<dbReference type="PROSITE" id="PS50850">
    <property type="entry name" value="MFS"/>
    <property type="match status" value="1"/>
</dbReference>
<proteinExistence type="inferred from homology"/>
<feature type="transmembrane region" description="Helical" evidence="8">
    <location>
        <begin position="373"/>
        <end position="390"/>
    </location>
</feature>
<dbReference type="InterPro" id="IPR011701">
    <property type="entry name" value="MFS"/>
</dbReference>